<keyword evidence="2" id="KW-0813">Transport</keyword>
<reference evidence="8 9" key="1">
    <citation type="submission" date="2024-10" db="EMBL/GenBank/DDBJ databases">
        <title>The Natural Products Discovery Center: Release of the First 8490 Sequenced Strains for Exploring Actinobacteria Biosynthetic Diversity.</title>
        <authorList>
            <person name="Kalkreuter E."/>
            <person name="Kautsar S.A."/>
            <person name="Yang D."/>
            <person name="Bader C.D."/>
            <person name="Teijaro C.N."/>
            <person name="Fluegel L."/>
            <person name="Davis C.M."/>
            <person name="Simpson J.R."/>
            <person name="Lauterbach L."/>
            <person name="Steele A.D."/>
            <person name="Gui C."/>
            <person name="Meng S."/>
            <person name="Li G."/>
            <person name="Viehrig K."/>
            <person name="Ye F."/>
            <person name="Su P."/>
            <person name="Kiefer A.F."/>
            <person name="Nichols A."/>
            <person name="Cepeda A.J."/>
            <person name="Yan W."/>
            <person name="Fan B."/>
            <person name="Jiang Y."/>
            <person name="Adhikari A."/>
            <person name="Zheng C.-J."/>
            <person name="Schuster L."/>
            <person name="Cowan T.M."/>
            <person name="Smanski M.J."/>
            <person name="Chevrette M.G."/>
            <person name="De Carvalho L.P.S."/>
            <person name="Shen B."/>
        </authorList>
    </citation>
    <scope>NUCLEOTIDE SEQUENCE [LARGE SCALE GENOMIC DNA]</scope>
    <source>
        <strain evidence="8 9">NPDC021253</strain>
    </source>
</reference>
<accession>A0ABW7SME5</accession>
<feature type="transmembrane region" description="Helical" evidence="7">
    <location>
        <begin position="105"/>
        <end position="121"/>
    </location>
</feature>
<keyword evidence="9" id="KW-1185">Reference proteome</keyword>
<dbReference type="RefSeq" id="WP_396679711.1">
    <property type="nucleotide sequence ID" value="NZ_JBIRPU010000008.1"/>
</dbReference>
<evidence type="ECO:0000313" key="9">
    <source>
        <dbReference type="Proteomes" id="UP001611075"/>
    </source>
</evidence>
<feature type="transmembrane region" description="Helical" evidence="7">
    <location>
        <begin position="163"/>
        <end position="188"/>
    </location>
</feature>
<dbReference type="InterPro" id="IPR010290">
    <property type="entry name" value="TM_effector"/>
</dbReference>
<name>A0ABW7SME5_9ACTN</name>
<proteinExistence type="predicted"/>
<evidence type="ECO:0000256" key="1">
    <source>
        <dbReference type="ARBA" id="ARBA00004651"/>
    </source>
</evidence>
<feature type="transmembrane region" description="Helical" evidence="7">
    <location>
        <begin position="345"/>
        <end position="368"/>
    </location>
</feature>
<feature type="transmembrane region" description="Helical" evidence="7">
    <location>
        <begin position="128"/>
        <end position="151"/>
    </location>
</feature>
<gene>
    <name evidence="8" type="ORF">ACH4OY_14530</name>
</gene>
<sequence length="403" mass="41995">MDMFRTLRHRPFRLLWTSALLIQLAHWLAVVAFQWEVANRTNNNALLLGILYFFTTAPFLLFSLPAGVLADTRDRRRLLLAVLCCAVVLDSLCILLAGLDAMPTIMVTALGFLAGCVVTVVSPTNQALIAGTVATADLASAIPLQAAGLNLARILGPAVAGPLLMLAGSTLAFTVCCLAAIAAVLLAWRLPAPPRPAFPPVRARMHRQVLAGIAHVRQRPPAAAALAITAITSVFGSSYQAQLPVVGARISDDGNTAFLVLATLGGVGSLFGIFSVARRRGRMSLPAAAKQLTALGIVVALVGMTTSAPLVALLIIAAGGLTLSIMTSISSLLQQVIDDTQRGRVMSLYILCWGGLLPFGGLAMGVLSQATDPGWSFAIFGGVTAVAGLASTFRTGPGRTRLG</sequence>
<feature type="transmembrane region" description="Helical" evidence="7">
    <location>
        <begin position="288"/>
        <end position="304"/>
    </location>
</feature>
<dbReference type="CDD" id="cd06173">
    <property type="entry name" value="MFS_MefA_like"/>
    <property type="match status" value="1"/>
</dbReference>
<feature type="transmembrane region" description="Helical" evidence="7">
    <location>
        <begin position="45"/>
        <end position="66"/>
    </location>
</feature>
<dbReference type="PANTHER" id="PTHR23513">
    <property type="entry name" value="INTEGRAL MEMBRANE EFFLUX PROTEIN-RELATED"/>
    <property type="match status" value="1"/>
</dbReference>
<comment type="subcellular location">
    <subcellularLocation>
        <location evidence="1">Cell membrane</location>
        <topology evidence="1">Multi-pass membrane protein</topology>
    </subcellularLocation>
</comment>
<feature type="transmembrane region" description="Helical" evidence="7">
    <location>
        <begin position="310"/>
        <end position="333"/>
    </location>
</feature>
<keyword evidence="5 7" id="KW-1133">Transmembrane helix</keyword>
<feature type="transmembrane region" description="Helical" evidence="7">
    <location>
        <begin position="12"/>
        <end position="33"/>
    </location>
</feature>
<comment type="caution">
    <text evidence="8">The sequence shown here is derived from an EMBL/GenBank/DDBJ whole genome shotgun (WGS) entry which is preliminary data.</text>
</comment>
<evidence type="ECO:0000313" key="8">
    <source>
        <dbReference type="EMBL" id="MFI0793887.1"/>
    </source>
</evidence>
<dbReference type="EMBL" id="JBIRPU010000008">
    <property type="protein sequence ID" value="MFI0793887.1"/>
    <property type="molecule type" value="Genomic_DNA"/>
</dbReference>
<evidence type="ECO:0000256" key="6">
    <source>
        <dbReference type="ARBA" id="ARBA00023136"/>
    </source>
</evidence>
<keyword evidence="4 7" id="KW-0812">Transmembrane</keyword>
<dbReference type="Pfam" id="PF05977">
    <property type="entry name" value="MFS_3"/>
    <property type="match status" value="1"/>
</dbReference>
<evidence type="ECO:0000256" key="4">
    <source>
        <dbReference type="ARBA" id="ARBA00022692"/>
    </source>
</evidence>
<dbReference type="PANTHER" id="PTHR23513:SF11">
    <property type="entry name" value="STAPHYLOFERRIN A TRANSPORTER"/>
    <property type="match status" value="1"/>
</dbReference>
<organism evidence="8 9">
    <name type="scientific">Micromonospora rubida</name>
    <dbReference type="NCBI Taxonomy" id="2697657"/>
    <lineage>
        <taxon>Bacteria</taxon>
        <taxon>Bacillati</taxon>
        <taxon>Actinomycetota</taxon>
        <taxon>Actinomycetes</taxon>
        <taxon>Micromonosporales</taxon>
        <taxon>Micromonosporaceae</taxon>
        <taxon>Micromonospora</taxon>
    </lineage>
</organism>
<feature type="transmembrane region" description="Helical" evidence="7">
    <location>
        <begin position="78"/>
        <end position="99"/>
    </location>
</feature>
<feature type="transmembrane region" description="Helical" evidence="7">
    <location>
        <begin position="222"/>
        <end position="241"/>
    </location>
</feature>
<feature type="transmembrane region" description="Helical" evidence="7">
    <location>
        <begin position="256"/>
        <end position="276"/>
    </location>
</feature>
<keyword evidence="6 7" id="KW-0472">Membrane</keyword>
<evidence type="ECO:0000256" key="2">
    <source>
        <dbReference type="ARBA" id="ARBA00022448"/>
    </source>
</evidence>
<dbReference type="SUPFAM" id="SSF103473">
    <property type="entry name" value="MFS general substrate transporter"/>
    <property type="match status" value="1"/>
</dbReference>
<dbReference type="Gene3D" id="1.20.1250.20">
    <property type="entry name" value="MFS general substrate transporter like domains"/>
    <property type="match status" value="1"/>
</dbReference>
<feature type="transmembrane region" description="Helical" evidence="7">
    <location>
        <begin position="374"/>
        <end position="393"/>
    </location>
</feature>
<dbReference type="InterPro" id="IPR036259">
    <property type="entry name" value="MFS_trans_sf"/>
</dbReference>
<protein>
    <submittedName>
        <fullName evidence="8">MFS transporter</fullName>
    </submittedName>
</protein>
<dbReference type="Proteomes" id="UP001611075">
    <property type="component" value="Unassembled WGS sequence"/>
</dbReference>
<evidence type="ECO:0000256" key="5">
    <source>
        <dbReference type="ARBA" id="ARBA00022989"/>
    </source>
</evidence>
<evidence type="ECO:0000256" key="3">
    <source>
        <dbReference type="ARBA" id="ARBA00022475"/>
    </source>
</evidence>
<evidence type="ECO:0000256" key="7">
    <source>
        <dbReference type="SAM" id="Phobius"/>
    </source>
</evidence>
<keyword evidence="3" id="KW-1003">Cell membrane</keyword>